<reference evidence="1 2" key="1">
    <citation type="submission" date="2019-08" db="EMBL/GenBank/DDBJ databases">
        <authorList>
            <person name="Peeters C."/>
        </authorList>
    </citation>
    <scope>NUCLEOTIDE SEQUENCE [LARGE SCALE GENOMIC DNA]</scope>
    <source>
        <strain evidence="1 2">LMG 31114</strain>
    </source>
</reference>
<dbReference type="AlphaFoldDB" id="A0A5E4WV40"/>
<name>A0A5E4WV40_9BURK</name>
<dbReference type="InterPro" id="IPR010265">
    <property type="entry name" value="Phage_lambda_TipM"/>
</dbReference>
<accession>A0A5E4WV40</accession>
<dbReference type="RefSeq" id="WP_150680757.1">
    <property type="nucleotide sequence ID" value="NZ_CABPSK010000003.1"/>
</dbReference>
<gene>
    <name evidence="1" type="ORF">PPN31114_03509</name>
</gene>
<dbReference type="EMBL" id="CABPSK010000003">
    <property type="protein sequence ID" value="VVE28143.1"/>
    <property type="molecule type" value="Genomic_DNA"/>
</dbReference>
<dbReference type="Pfam" id="PF05939">
    <property type="entry name" value="Phage_min_tail"/>
    <property type="match status" value="1"/>
</dbReference>
<dbReference type="OrthoDB" id="8607203at2"/>
<evidence type="ECO:0000313" key="1">
    <source>
        <dbReference type="EMBL" id="VVE28143.1"/>
    </source>
</evidence>
<keyword evidence="2" id="KW-1185">Reference proteome</keyword>
<protein>
    <submittedName>
        <fullName evidence="1">Phage tail protein</fullName>
    </submittedName>
</protein>
<organism evidence="1 2">
    <name type="scientific">Pandoraea pneumonica</name>
    <dbReference type="NCBI Taxonomy" id="2508299"/>
    <lineage>
        <taxon>Bacteria</taxon>
        <taxon>Pseudomonadati</taxon>
        <taxon>Pseudomonadota</taxon>
        <taxon>Betaproteobacteria</taxon>
        <taxon>Burkholderiales</taxon>
        <taxon>Burkholderiaceae</taxon>
        <taxon>Pandoraea</taxon>
    </lineage>
</organism>
<sequence>MDLETFTWPVRPDVQGQVTFRTLTAQFGDGYSQQADDGINVEKQSWPVTLVGTTAELEPVKDFLRRHRGVTRFYWTPPDHSKGIYKVTGGYGYVAHGAGNCTITATFELSPVP</sequence>
<evidence type="ECO:0000313" key="2">
    <source>
        <dbReference type="Proteomes" id="UP000366945"/>
    </source>
</evidence>
<dbReference type="GeneID" id="300405518"/>
<proteinExistence type="predicted"/>
<dbReference type="Proteomes" id="UP000366945">
    <property type="component" value="Unassembled WGS sequence"/>
</dbReference>